<dbReference type="EMBL" id="JXQK01000052">
    <property type="protein sequence ID" value="KIP62635.1"/>
    <property type="molecule type" value="Genomic_DNA"/>
</dbReference>
<sequence>MIMKRQAFQKNKSKRHKNGHDACPIGERCFLKWGTLLAPSGHDPYPKQEQKQSWYETLVMDMQNSLSMIVFH</sequence>
<organism evidence="2 3">
    <name type="scientific">Prevotella pectinovora</name>
    <dbReference type="NCBI Taxonomy" id="1602169"/>
    <lineage>
        <taxon>Bacteria</taxon>
        <taxon>Pseudomonadati</taxon>
        <taxon>Bacteroidota</taxon>
        <taxon>Bacteroidia</taxon>
        <taxon>Bacteroidales</taxon>
        <taxon>Prevotellaceae</taxon>
        <taxon>Prevotella</taxon>
    </lineage>
</organism>
<gene>
    <name evidence="2" type="ORF">ST44_06340</name>
</gene>
<dbReference type="Proteomes" id="UP000032046">
    <property type="component" value="Unassembled WGS sequence"/>
</dbReference>
<accession>A0A0D0IW76</accession>
<comment type="caution">
    <text evidence="2">The sequence shown here is derived from an EMBL/GenBank/DDBJ whole genome shotgun (WGS) entry which is preliminary data.</text>
</comment>
<evidence type="ECO:0000313" key="3">
    <source>
        <dbReference type="Proteomes" id="UP000032046"/>
    </source>
</evidence>
<proteinExistence type="predicted"/>
<keyword evidence="3" id="KW-1185">Reference proteome</keyword>
<protein>
    <submittedName>
        <fullName evidence="2">Uncharacterized protein</fullName>
    </submittedName>
</protein>
<evidence type="ECO:0000256" key="1">
    <source>
        <dbReference type="SAM" id="MobiDB-lite"/>
    </source>
</evidence>
<feature type="region of interest" description="Disordered" evidence="1">
    <location>
        <begin position="1"/>
        <end position="20"/>
    </location>
</feature>
<dbReference type="AlphaFoldDB" id="A0A0D0IW76"/>
<evidence type="ECO:0000313" key="2">
    <source>
        <dbReference type="EMBL" id="KIP62635.1"/>
    </source>
</evidence>
<reference evidence="2 3" key="1">
    <citation type="submission" date="2015-01" db="EMBL/GenBank/DDBJ databases">
        <title>Comparative genomics of non-oral Prevotella species.</title>
        <authorList>
            <person name="Accetto T."/>
            <person name="Nograsek B."/>
            <person name="Avgustin G."/>
        </authorList>
    </citation>
    <scope>NUCLEOTIDE SEQUENCE [LARGE SCALE GENOMIC DNA]</scope>
    <source>
        <strain evidence="2 3">P5-119</strain>
    </source>
</reference>
<name>A0A0D0IW76_9BACT</name>